<proteinExistence type="predicted"/>
<comment type="caution">
    <text evidence="1">The sequence shown here is derived from an EMBL/GenBank/DDBJ whole genome shotgun (WGS) entry which is preliminary data.</text>
</comment>
<protein>
    <submittedName>
        <fullName evidence="1">Uncharacterized protein</fullName>
    </submittedName>
</protein>
<sequence length="171" mass="18622">MNLRSFNWKLGYSSKRKGTSADDQNSSLLFDEFDAQTSTDPPSSSTQSQTTILFNNENAFDGFVSPPKTPFQQDLLAGSSLEAQPSKHFPKSSLNDFSDLLGDLDFSRPEGTSQAATLSQSFTAPIGDLPQADFGDFVVASGENDFGAFSEVNLKPAESDDFGDFFLFTRL</sequence>
<organism evidence="1 2">
    <name type="scientific">Entomophthora muscae</name>
    <dbReference type="NCBI Taxonomy" id="34485"/>
    <lineage>
        <taxon>Eukaryota</taxon>
        <taxon>Fungi</taxon>
        <taxon>Fungi incertae sedis</taxon>
        <taxon>Zoopagomycota</taxon>
        <taxon>Entomophthoromycotina</taxon>
        <taxon>Entomophthoromycetes</taxon>
        <taxon>Entomophthorales</taxon>
        <taxon>Entomophthoraceae</taxon>
        <taxon>Entomophthora</taxon>
    </lineage>
</organism>
<evidence type="ECO:0000313" key="2">
    <source>
        <dbReference type="Proteomes" id="UP001165960"/>
    </source>
</evidence>
<accession>A0ACC2RU33</accession>
<name>A0ACC2RU33_9FUNG</name>
<evidence type="ECO:0000313" key="1">
    <source>
        <dbReference type="EMBL" id="KAJ9053598.1"/>
    </source>
</evidence>
<dbReference type="EMBL" id="QTSX02006505">
    <property type="protein sequence ID" value="KAJ9053598.1"/>
    <property type="molecule type" value="Genomic_DNA"/>
</dbReference>
<reference evidence="1" key="1">
    <citation type="submission" date="2022-04" db="EMBL/GenBank/DDBJ databases">
        <title>Genome of the entomopathogenic fungus Entomophthora muscae.</title>
        <authorList>
            <person name="Elya C."/>
            <person name="Lovett B.R."/>
            <person name="Lee E."/>
            <person name="Macias A.M."/>
            <person name="Hajek A.E."/>
            <person name="De Bivort B.L."/>
            <person name="Kasson M.T."/>
            <person name="De Fine Licht H.H."/>
            <person name="Stajich J.E."/>
        </authorList>
    </citation>
    <scope>NUCLEOTIDE SEQUENCE</scope>
    <source>
        <strain evidence="1">Berkeley</strain>
    </source>
</reference>
<keyword evidence="2" id="KW-1185">Reference proteome</keyword>
<gene>
    <name evidence="1" type="ORF">DSO57_1022744</name>
</gene>
<dbReference type="Proteomes" id="UP001165960">
    <property type="component" value="Unassembled WGS sequence"/>
</dbReference>